<dbReference type="KEGG" id="anp:FK178_12855"/>
<evidence type="ECO:0000313" key="2">
    <source>
        <dbReference type="EMBL" id="QED38552.1"/>
    </source>
</evidence>
<dbReference type="RefSeq" id="WP_146835917.1">
    <property type="nucleotide sequence ID" value="NZ_CP042476.1"/>
</dbReference>
<proteinExistence type="predicted"/>
<protein>
    <submittedName>
        <fullName evidence="2">Glutamate dehydrogenase</fullName>
    </submittedName>
</protein>
<dbReference type="AlphaFoldDB" id="A0A5B8YKX5"/>
<gene>
    <name evidence="2" type="ORF">FK178_12855</name>
</gene>
<keyword evidence="1" id="KW-0732">Signal</keyword>
<evidence type="ECO:0000256" key="1">
    <source>
        <dbReference type="SAM" id="SignalP"/>
    </source>
</evidence>
<sequence length="258" mass="29729">MKKSLRICLVFFLFVVSSQRSFAQLGISHEIGVLVGPTSFFTDYGERWNVKNNLNNAGYGVGLVHYMNFAYKAECNCYATDNFFNDHFKIRTELDYFFSKLEHFGPVAAKNNTSGELLRAMHGQTQTFELGAALEYYPFSIRDYTNFGYMFAPFISLGAHYVYYKPSAYSDLGSLDNPKNVFPTFRDGMDFKGGDTWAIAGSVGLRYRLNYVSDLAVEGRWHYYDTDWLDGLNINAPQNKFNDFVFWVNVGYIYYLNF</sequence>
<name>A0A5B8YKX5_9FLAO</name>
<organism evidence="2 3">
    <name type="scientific">Antarcticibacterium arcticum</name>
    <dbReference type="NCBI Taxonomy" id="2585771"/>
    <lineage>
        <taxon>Bacteria</taxon>
        <taxon>Pseudomonadati</taxon>
        <taxon>Bacteroidota</taxon>
        <taxon>Flavobacteriia</taxon>
        <taxon>Flavobacteriales</taxon>
        <taxon>Flavobacteriaceae</taxon>
        <taxon>Antarcticibacterium</taxon>
    </lineage>
</organism>
<accession>A0A5B8YKX5</accession>
<dbReference type="NCBIfam" id="NF047659">
    <property type="entry name" value="THC0290_0291_fam"/>
    <property type="match status" value="1"/>
</dbReference>
<feature type="chain" id="PRO_5023028203" evidence="1">
    <location>
        <begin position="24"/>
        <end position="258"/>
    </location>
</feature>
<reference evidence="2 3" key="1">
    <citation type="submission" date="2019-08" db="EMBL/GenBank/DDBJ databases">
        <title>Antarcticibacterium arcticum sp. nov., a bacterium isolated from marine sediment of the Canadian Beaufort Sea.</title>
        <authorList>
            <person name="Lee Y.M."/>
            <person name="Baek K."/>
            <person name="Lee D.-H."/>
            <person name="Shin S.C."/>
            <person name="Jin Y.K."/>
            <person name="Park Y."/>
        </authorList>
    </citation>
    <scope>NUCLEOTIDE SEQUENCE [LARGE SCALE GENOMIC DNA]</scope>
    <source>
        <strain evidence="2 3">PAMC 28998</strain>
    </source>
</reference>
<dbReference type="EMBL" id="CP042476">
    <property type="protein sequence ID" value="QED38552.1"/>
    <property type="molecule type" value="Genomic_DNA"/>
</dbReference>
<dbReference type="Gene3D" id="2.40.160.20">
    <property type="match status" value="1"/>
</dbReference>
<dbReference type="Proteomes" id="UP000321954">
    <property type="component" value="Chromosome"/>
</dbReference>
<keyword evidence="3" id="KW-1185">Reference proteome</keyword>
<evidence type="ECO:0000313" key="3">
    <source>
        <dbReference type="Proteomes" id="UP000321954"/>
    </source>
</evidence>
<feature type="signal peptide" evidence="1">
    <location>
        <begin position="1"/>
        <end position="23"/>
    </location>
</feature>
<dbReference type="OrthoDB" id="1142271at2"/>